<gene>
    <name evidence="3" type="ORF">GCM10009862_07880</name>
</gene>
<dbReference type="PROSITE" id="PS50995">
    <property type="entry name" value="HTH_MARR_2"/>
    <property type="match status" value="1"/>
</dbReference>
<accession>A0ABP6BHX1</accession>
<dbReference type="PRINTS" id="PR00598">
    <property type="entry name" value="HTHMARR"/>
</dbReference>
<sequence length="202" mass="22446">MSAHAMYWYDANDVRQQAGRRVLDALRTYRTSEMAMRRRTQESMGMGENDLLVLQYLMRASKQGGEVSPVDIGRYLGVSTPSVTGILDRLERSGHLRRKPHPQDRRRLLVETTDLAHLEVRRTLDGMHARMMAAVRSLDPDDADAIVGFLQAMTEAVDAVEPPLAPGLRTRLIPHAVRDGRGVHSPARGGRGWVTPSSAVPS</sequence>
<dbReference type="PANTHER" id="PTHR33164:SF106">
    <property type="entry name" value="TRANSCRIPTIONAL REGULATORY PROTEIN"/>
    <property type="match status" value="1"/>
</dbReference>
<dbReference type="InterPro" id="IPR039422">
    <property type="entry name" value="MarR/SlyA-like"/>
</dbReference>
<evidence type="ECO:0000256" key="1">
    <source>
        <dbReference type="SAM" id="MobiDB-lite"/>
    </source>
</evidence>
<proteinExistence type="predicted"/>
<feature type="region of interest" description="Disordered" evidence="1">
    <location>
        <begin position="179"/>
        <end position="202"/>
    </location>
</feature>
<dbReference type="InterPro" id="IPR036388">
    <property type="entry name" value="WH-like_DNA-bd_sf"/>
</dbReference>
<dbReference type="InterPro" id="IPR000835">
    <property type="entry name" value="HTH_MarR-typ"/>
</dbReference>
<comment type="caution">
    <text evidence="3">The sequence shown here is derived from an EMBL/GenBank/DDBJ whole genome shotgun (WGS) entry which is preliminary data.</text>
</comment>
<reference evidence="4" key="1">
    <citation type="journal article" date="2019" name="Int. J. Syst. Evol. Microbiol.">
        <title>The Global Catalogue of Microorganisms (GCM) 10K type strain sequencing project: providing services to taxonomists for standard genome sequencing and annotation.</title>
        <authorList>
            <consortium name="The Broad Institute Genomics Platform"/>
            <consortium name="The Broad Institute Genome Sequencing Center for Infectious Disease"/>
            <person name="Wu L."/>
            <person name="Ma J."/>
        </authorList>
    </citation>
    <scope>NUCLEOTIDE SEQUENCE [LARGE SCALE GENOMIC DNA]</scope>
    <source>
        <strain evidence="4">JCM 16365</strain>
    </source>
</reference>
<dbReference type="Gene3D" id="1.10.10.10">
    <property type="entry name" value="Winged helix-like DNA-binding domain superfamily/Winged helix DNA-binding domain"/>
    <property type="match status" value="1"/>
</dbReference>
<evidence type="ECO:0000259" key="2">
    <source>
        <dbReference type="PROSITE" id="PS50995"/>
    </source>
</evidence>
<dbReference type="InterPro" id="IPR036390">
    <property type="entry name" value="WH_DNA-bd_sf"/>
</dbReference>
<organism evidence="3 4">
    <name type="scientific">Microbacterium binotii</name>
    <dbReference type="NCBI Taxonomy" id="462710"/>
    <lineage>
        <taxon>Bacteria</taxon>
        <taxon>Bacillati</taxon>
        <taxon>Actinomycetota</taxon>
        <taxon>Actinomycetes</taxon>
        <taxon>Micrococcales</taxon>
        <taxon>Microbacteriaceae</taxon>
        <taxon>Microbacterium</taxon>
    </lineage>
</organism>
<evidence type="ECO:0000313" key="3">
    <source>
        <dbReference type="EMBL" id="GAA2571492.1"/>
    </source>
</evidence>
<dbReference type="RefSeq" id="WP_344227100.1">
    <property type="nucleotide sequence ID" value="NZ_BAAARI010000004.1"/>
</dbReference>
<protein>
    <submittedName>
        <fullName evidence="3">MarR family transcriptional regulator</fullName>
    </submittedName>
</protein>
<dbReference type="Proteomes" id="UP001500274">
    <property type="component" value="Unassembled WGS sequence"/>
</dbReference>
<dbReference type="SUPFAM" id="SSF46785">
    <property type="entry name" value="Winged helix' DNA-binding domain"/>
    <property type="match status" value="1"/>
</dbReference>
<name>A0ABP6BHX1_9MICO</name>
<feature type="domain" description="HTH marR-type" evidence="2">
    <location>
        <begin position="15"/>
        <end position="155"/>
    </location>
</feature>
<keyword evidence="4" id="KW-1185">Reference proteome</keyword>
<dbReference type="EMBL" id="BAAARI010000004">
    <property type="protein sequence ID" value="GAA2571492.1"/>
    <property type="molecule type" value="Genomic_DNA"/>
</dbReference>
<evidence type="ECO:0000313" key="4">
    <source>
        <dbReference type="Proteomes" id="UP001500274"/>
    </source>
</evidence>
<dbReference type="SMART" id="SM00347">
    <property type="entry name" value="HTH_MARR"/>
    <property type="match status" value="1"/>
</dbReference>
<dbReference type="Pfam" id="PF12802">
    <property type="entry name" value="MarR_2"/>
    <property type="match status" value="1"/>
</dbReference>
<dbReference type="PANTHER" id="PTHR33164">
    <property type="entry name" value="TRANSCRIPTIONAL REGULATOR, MARR FAMILY"/>
    <property type="match status" value="1"/>
</dbReference>